<evidence type="ECO:0000256" key="5">
    <source>
        <dbReference type="ARBA" id="ARBA00023136"/>
    </source>
</evidence>
<comment type="caution">
    <text evidence="7">The sequence shown here is derived from an EMBL/GenBank/DDBJ whole genome shotgun (WGS) entry which is preliminary data.</text>
</comment>
<evidence type="ECO:0000313" key="8">
    <source>
        <dbReference type="Proteomes" id="UP001153069"/>
    </source>
</evidence>
<sequence>MKGSELPETMAIRRNHSFILLLTLFLAAICQSNAFVVPTQPMSVGRRPVGIGADPSMRITPKQPLYPLSQLRKHSTTIHKRSRHNQQLHLALQEPVIQYLTSMFRCTGGVPFAQAFTINAVGISILQKPLSKMLTGAGLLNALILGTSLWQTLGWKGWSVCVAYLFLGVLVTKIRFSEKEKMGIAESRGGKRGPENLWGSAATGLACAICSRRGSSFLGIPSNLYILAYVASLATKLADTFASEIGKAFGKTTFLITTFQRVEPGTEGAVSAEGTAAAALGGFILSAYGWSLGMISAKGVAISTAAAFLATNAESLLGAILQDKEGLEWITNEVINFLNTLIGGGLAILGGKLFL</sequence>
<evidence type="ECO:0000313" key="7">
    <source>
        <dbReference type="EMBL" id="CAB9497756.1"/>
    </source>
</evidence>
<dbReference type="EMBL" id="CAICTM010000025">
    <property type="protein sequence ID" value="CAB9497756.1"/>
    <property type="molecule type" value="Genomic_DNA"/>
</dbReference>
<dbReference type="AlphaFoldDB" id="A0A9N8H1X6"/>
<dbReference type="GO" id="GO:0016020">
    <property type="term" value="C:membrane"/>
    <property type="evidence" value="ECO:0007669"/>
    <property type="project" value="UniProtKB-SubCell"/>
</dbReference>
<dbReference type="Pfam" id="PF01940">
    <property type="entry name" value="DUF92"/>
    <property type="match status" value="1"/>
</dbReference>
<evidence type="ECO:0000256" key="1">
    <source>
        <dbReference type="ARBA" id="ARBA00004141"/>
    </source>
</evidence>
<dbReference type="PANTHER" id="PTHR13353:SF5">
    <property type="entry name" value="TRANSMEMBRANE PROTEIN 19"/>
    <property type="match status" value="1"/>
</dbReference>
<keyword evidence="6" id="KW-0732">Signal</keyword>
<evidence type="ECO:0000256" key="6">
    <source>
        <dbReference type="SAM" id="SignalP"/>
    </source>
</evidence>
<feature type="signal peptide" evidence="6">
    <location>
        <begin position="1"/>
        <end position="34"/>
    </location>
</feature>
<dbReference type="Proteomes" id="UP001153069">
    <property type="component" value="Unassembled WGS sequence"/>
</dbReference>
<proteinExistence type="inferred from homology"/>
<comment type="similarity">
    <text evidence="2">Belongs to the TMEM19 family.</text>
</comment>
<keyword evidence="8" id="KW-1185">Reference proteome</keyword>
<reference evidence="7" key="1">
    <citation type="submission" date="2020-06" db="EMBL/GenBank/DDBJ databases">
        <authorList>
            <consortium name="Plant Systems Biology data submission"/>
        </authorList>
    </citation>
    <scope>NUCLEOTIDE SEQUENCE</scope>
    <source>
        <strain evidence="7">D6</strain>
    </source>
</reference>
<comment type="subcellular location">
    <subcellularLocation>
        <location evidence="1">Membrane</location>
        <topology evidence="1">Multi-pass membrane protein</topology>
    </subcellularLocation>
</comment>
<name>A0A9N8H1X6_9STRA</name>
<dbReference type="InterPro" id="IPR002794">
    <property type="entry name" value="DUF92_TMEM19"/>
</dbReference>
<evidence type="ECO:0000256" key="3">
    <source>
        <dbReference type="ARBA" id="ARBA00022692"/>
    </source>
</evidence>
<keyword evidence="5" id="KW-0472">Membrane</keyword>
<keyword evidence="3" id="KW-0812">Transmembrane</keyword>
<dbReference type="OrthoDB" id="30881at2759"/>
<gene>
    <name evidence="7" type="ORF">SEMRO_25_G016990.1</name>
</gene>
<organism evidence="7 8">
    <name type="scientific">Seminavis robusta</name>
    <dbReference type="NCBI Taxonomy" id="568900"/>
    <lineage>
        <taxon>Eukaryota</taxon>
        <taxon>Sar</taxon>
        <taxon>Stramenopiles</taxon>
        <taxon>Ochrophyta</taxon>
        <taxon>Bacillariophyta</taxon>
        <taxon>Bacillariophyceae</taxon>
        <taxon>Bacillariophycidae</taxon>
        <taxon>Naviculales</taxon>
        <taxon>Naviculaceae</taxon>
        <taxon>Seminavis</taxon>
    </lineage>
</organism>
<accession>A0A9N8H1X6</accession>
<evidence type="ECO:0000256" key="4">
    <source>
        <dbReference type="ARBA" id="ARBA00022989"/>
    </source>
</evidence>
<keyword evidence="4" id="KW-1133">Transmembrane helix</keyword>
<evidence type="ECO:0000256" key="2">
    <source>
        <dbReference type="ARBA" id="ARBA00009012"/>
    </source>
</evidence>
<protein>
    <submittedName>
        <fullName evidence="7">Integral membrane protein DUF92</fullName>
    </submittedName>
</protein>
<dbReference type="PANTHER" id="PTHR13353">
    <property type="entry name" value="TRANSMEMBRANE PROTEIN 19"/>
    <property type="match status" value="1"/>
</dbReference>
<feature type="chain" id="PRO_5040509211" evidence="6">
    <location>
        <begin position="35"/>
        <end position="355"/>
    </location>
</feature>
<dbReference type="NCBIfam" id="TIGR00297">
    <property type="entry name" value="TIGR00297 family protein"/>
    <property type="match status" value="1"/>
</dbReference>